<keyword evidence="13" id="KW-0393">Immunoglobulin domain</keyword>
<dbReference type="SUPFAM" id="SSF49265">
    <property type="entry name" value="Fibronectin type III"/>
    <property type="match status" value="2"/>
</dbReference>
<dbReference type="InterPro" id="IPR021126">
    <property type="entry name" value="IFN_gamma_rc_D2_pox/mammal"/>
</dbReference>
<feature type="region of interest" description="Disordered" evidence="17">
    <location>
        <begin position="389"/>
        <end position="419"/>
    </location>
</feature>
<dbReference type="GO" id="GO:0004896">
    <property type="term" value="F:cytokine receptor activity"/>
    <property type="evidence" value="ECO:0007669"/>
    <property type="project" value="InterPro"/>
</dbReference>
<protein>
    <recommendedName>
        <fullName evidence="15">Interferon gamma receptor 1</fullName>
    </recommendedName>
    <alternativeName>
        <fullName evidence="16">Interferon gamma receptor alpha-chain</fullName>
    </alternativeName>
</protein>
<dbReference type="GeneID" id="101709169"/>
<dbReference type="PANTHER" id="PTHR20859">
    <property type="entry name" value="INTERFERON/INTERLEUKIN RECEPTOR"/>
    <property type="match status" value="1"/>
</dbReference>
<dbReference type="InterPro" id="IPR013783">
    <property type="entry name" value="Ig-like_fold"/>
</dbReference>
<dbReference type="Pfam" id="PF07140">
    <property type="entry name" value="IFNGR1_D2"/>
    <property type="match status" value="1"/>
</dbReference>
<evidence type="ECO:0000256" key="12">
    <source>
        <dbReference type="ARBA" id="ARBA00023180"/>
    </source>
</evidence>
<evidence type="ECO:0000256" key="13">
    <source>
        <dbReference type="ARBA" id="ARBA00023319"/>
    </source>
</evidence>
<feature type="signal peptide" evidence="19">
    <location>
        <begin position="1"/>
        <end position="21"/>
    </location>
</feature>
<feature type="domain" description="Interferon gamma receptor D2" evidence="21">
    <location>
        <begin position="133"/>
        <end position="233"/>
    </location>
</feature>
<proteinExistence type="inferred from homology"/>
<reference evidence="23" key="1">
    <citation type="submission" date="2025-08" db="UniProtKB">
        <authorList>
            <consortium name="RefSeq"/>
        </authorList>
    </citation>
    <scope>IDENTIFICATION</scope>
</reference>
<evidence type="ECO:0000259" key="20">
    <source>
        <dbReference type="Pfam" id="PF01108"/>
    </source>
</evidence>
<keyword evidence="3" id="KW-1003">Cell membrane</keyword>
<name>A0AAX6QAT0_HETGA</name>
<keyword evidence="10" id="KW-1015">Disulfide bond</keyword>
<dbReference type="Pfam" id="PF20634">
    <property type="entry name" value="IFNGR1_transm"/>
    <property type="match status" value="1"/>
</dbReference>
<evidence type="ECO:0000256" key="5">
    <source>
        <dbReference type="ARBA" id="ARBA00022692"/>
    </source>
</evidence>
<dbReference type="PRINTS" id="PR01777">
    <property type="entry name" value="INTERFERONGR"/>
</dbReference>
<evidence type="ECO:0000256" key="4">
    <source>
        <dbReference type="ARBA" id="ARBA00022553"/>
    </source>
</evidence>
<dbReference type="InterPro" id="IPR003961">
    <property type="entry name" value="FN3_dom"/>
</dbReference>
<evidence type="ECO:0000256" key="14">
    <source>
        <dbReference type="ARBA" id="ARBA00063248"/>
    </source>
</evidence>
<comment type="subunit">
    <text evidence="14">Monomer. Heterodimer with IFNGR2, to form the IFNG receptor complex. Interacts with JAK1. Interacts (when phosphorylated) with STAT1. Interacts with SOCS1.</text>
</comment>
<evidence type="ECO:0000256" key="3">
    <source>
        <dbReference type="ARBA" id="ARBA00022475"/>
    </source>
</evidence>
<evidence type="ECO:0000256" key="18">
    <source>
        <dbReference type="SAM" id="Phobius"/>
    </source>
</evidence>
<evidence type="ECO:0000256" key="8">
    <source>
        <dbReference type="ARBA" id="ARBA00022989"/>
    </source>
</evidence>
<evidence type="ECO:0000256" key="1">
    <source>
        <dbReference type="ARBA" id="ARBA00004251"/>
    </source>
</evidence>
<dbReference type="GO" id="GO:0060333">
    <property type="term" value="P:type II interferon-mediated signaling pathway"/>
    <property type="evidence" value="ECO:0007669"/>
    <property type="project" value="InterPro"/>
</dbReference>
<feature type="chain" id="PRO_5043489506" description="Interferon gamma receptor 1" evidence="19">
    <location>
        <begin position="22"/>
        <end position="469"/>
    </location>
</feature>
<evidence type="ECO:0000313" key="23">
    <source>
        <dbReference type="RefSeq" id="XP_004871529.1"/>
    </source>
</evidence>
<sequence>MGAGMAVLVLLILLVRSGSRAEMSTAEPEPSSVPVPTNVRIQSYNLNPTLYWDYQSMPQTPVFTVEVKSYGRKTWIYACSNTSDHHCNILNVHDPDLPIWAKVKARIGQKESAYVESKDFVICKEGKVGPPELTVTQEEDHVIIDVVDPIVHVSGEKQEAMYDACYTLMYKVYVRENTSKTLKHDLAEDDCLYSLCQLRIPVPSLNSEYCVSAEGFSKDWEITTERSEEDCITIRSSSIKDYIWILIIVALLLFLVFILVFAYCYFKKNPCKKKNIMLPKSLLSVVKSATSETKPESKYVTFITSYQPIAPENQALVSGEEVSAGTVPGASTEGGRGGEEHSGELSTQTEALMPDASGSDWALTENSLHSNSNQSEPCSVVVSSYHSRNGSDSGLVGSDSFVSDSEIPPSNKTQVKTEGQEPVIVLQRSAPTSFGYDKPHVLVDVLVGDGGGKETLVGYRLTTDSREFS</sequence>
<keyword evidence="12" id="KW-0325">Glycoprotein</keyword>
<keyword evidence="6 19" id="KW-0732">Signal</keyword>
<comment type="subcellular location">
    <subcellularLocation>
        <location evidence="1">Cell membrane</location>
        <topology evidence="1">Single-pass type I membrane protein</topology>
    </subcellularLocation>
</comment>
<keyword evidence="7" id="KW-0832">Ubl conjugation</keyword>
<dbReference type="Gene3D" id="2.60.40.10">
    <property type="entry name" value="Immunoglobulins"/>
    <property type="match status" value="2"/>
</dbReference>
<dbReference type="InterPro" id="IPR008355">
    <property type="entry name" value="Interferon_gamma_rcpt_asu"/>
</dbReference>
<dbReference type="GO" id="GO:0009615">
    <property type="term" value="P:response to virus"/>
    <property type="evidence" value="ECO:0007669"/>
    <property type="project" value="UniProtKB-ARBA"/>
</dbReference>
<keyword evidence="9 18" id="KW-0472">Membrane</keyword>
<keyword evidence="22" id="KW-1185">Reference proteome</keyword>
<keyword evidence="5 18" id="KW-0812">Transmembrane</keyword>
<keyword evidence="4" id="KW-0597">Phosphoprotein</keyword>
<dbReference type="GO" id="GO:0005886">
    <property type="term" value="C:plasma membrane"/>
    <property type="evidence" value="ECO:0007669"/>
    <property type="project" value="UniProtKB-SubCell"/>
</dbReference>
<dbReference type="FunFam" id="2.60.40.10:FF:001244">
    <property type="entry name" value="Interferon gamma receptor 1"/>
    <property type="match status" value="1"/>
</dbReference>
<evidence type="ECO:0000256" key="10">
    <source>
        <dbReference type="ARBA" id="ARBA00023157"/>
    </source>
</evidence>
<evidence type="ECO:0000313" key="22">
    <source>
        <dbReference type="Proteomes" id="UP000694906"/>
    </source>
</evidence>
<gene>
    <name evidence="23" type="primary">Ifngr1</name>
</gene>
<dbReference type="GO" id="GO:0019955">
    <property type="term" value="F:cytokine binding"/>
    <property type="evidence" value="ECO:0007669"/>
    <property type="project" value="InterPro"/>
</dbReference>
<feature type="region of interest" description="Disordered" evidence="17">
    <location>
        <begin position="320"/>
        <end position="346"/>
    </location>
</feature>
<dbReference type="PANTHER" id="PTHR20859:SF5">
    <property type="entry name" value="INTERFERON GAMMA RECEPTOR 1"/>
    <property type="match status" value="1"/>
</dbReference>
<dbReference type="Proteomes" id="UP000694906">
    <property type="component" value="Unplaced"/>
</dbReference>
<dbReference type="Pfam" id="PF01108">
    <property type="entry name" value="Tissue_fac"/>
    <property type="match status" value="1"/>
</dbReference>
<dbReference type="RefSeq" id="XP_004871529.1">
    <property type="nucleotide sequence ID" value="XM_004871472.2"/>
</dbReference>
<feature type="domain" description="Fibronectin type-III" evidence="20">
    <location>
        <begin position="10"/>
        <end position="113"/>
    </location>
</feature>
<keyword evidence="11 23" id="KW-0675">Receptor</keyword>
<evidence type="ECO:0000256" key="2">
    <source>
        <dbReference type="ARBA" id="ARBA00005399"/>
    </source>
</evidence>
<evidence type="ECO:0000256" key="15">
    <source>
        <dbReference type="ARBA" id="ARBA00069555"/>
    </source>
</evidence>
<evidence type="ECO:0000259" key="21">
    <source>
        <dbReference type="Pfam" id="PF07140"/>
    </source>
</evidence>
<evidence type="ECO:0000256" key="11">
    <source>
        <dbReference type="ARBA" id="ARBA00023170"/>
    </source>
</evidence>
<organism evidence="22 23">
    <name type="scientific">Heterocephalus glaber</name>
    <name type="common">Naked mole rat</name>
    <dbReference type="NCBI Taxonomy" id="10181"/>
    <lineage>
        <taxon>Eukaryota</taxon>
        <taxon>Metazoa</taxon>
        <taxon>Chordata</taxon>
        <taxon>Craniata</taxon>
        <taxon>Vertebrata</taxon>
        <taxon>Euteleostomi</taxon>
        <taxon>Mammalia</taxon>
        <taxon>Eutheria</taxon>
        <taxon>Euarchontoglires</taxon>
        <taxon>Glires</taxon>
        <taxon>Rodentia</taxon>
        <taxon>Hystricomorpha</taxon>
        <taxon>Bathyergidae</taxon>
        <taxon>Heterocephalus</taxon>
    </lineage>
</organism>
<evidence type="ECO:0000256" key="7">
    <source>
        <dbReference type="ARBA" id="ARBA00022843"/>
    </source>
</evidence>
<keyword evidence="8 18" id="KW-1133">Transmembrane helix</keyword>
<dbReference type="InterPro" id="IPR036116">
    <property type="entry name" value="FN3_sf"/>
</dbReference>
<evidence type="ECO:0000256" key="16">
    <source>
        <dbReference type="ARBA" id="ARBA00082025"/>
    </source>
</evidence>
<feature type="transmembrane region" description="Helical" evidence="18">
    <location>
        <begin position="242"/>
        <end position="266"/>
    </location>
</feature>
<evidence type="ECO:0000256" key="17">
    <source>
        <dbReference type="SAM" id="MobiDB-lite"/>
    </source>
</evidence>
<dbReference type="KEGG" id="hgl:101709169"/>
<evidence type="ECO:0000256" key="19">
    <source>
        <dbReference type="SAM" id="SignalP"/>
    </source>
</evidence>
<feature type="compositionally biased region" description="Polar residues" evidence="17">
    <location>
        <begin position="400"/>
        <end position="417"/>
    </location>
</feature>
<comment type="similarity">
    <text evidence="2">Belongs to the type II cytokine receptor family.</text>
</comment>
<accession>A0AAX6QAT0</accession>
<dbReference type="CTD" id="3459"/>
<evidence type="ECO:0000256" key="9">
    <source>
        <dbReference type="ARBA" id="ARBA00023136"/>
    </source>
</evidence>
<dbReference type="FunFam" id="2.60.40.10:FF:001425">
    <property type="entry name" value="Interferon gamma receptor 1"/>
    <property type="match status" value="1"/>
</dbReference>
<evidence type="ECO:0000256" key="6">
    <source>
        <dbReference type="ARBA" id="ARBA00022729"/>
    </source>
</evidence>
<dbReference type="InterPro" id="IPR050650">
    <property type="entry name" value="Type-II_Cytokine-TF_Rcpt"/>
</dbReference>
<dbReference type="AlphaFoldDB" id="A0AAX6QAT0"/>